<proteinExistence type="inferred from homology"/>
<keyword evidence="11" id="KW-1185">Reference proteome</keyword>
<feature type="transmembrane region" description="Helical" evidence="7">
    <location>
        <begin position="134"/>
        <end position="162"/>
    </location>
</feature>
<evidence type="ECO:0000313" key="10">
    <source>
        <dbReference type="EMBL" id="MDI5968951.1"/>
    </source>
</evidence>
<evidence type="ECO:0000313" key="9">
    <source>
        <dbReference type="EMBL" id="MDI5966200.1"/>
    </source>
</evidence>
<name>A0AA90JWD0_9ACTN</name>
<comment type="subcellular location">
    <subcellularLocation>
        <location evidence="1 7">Cell membrane</location>
        <topology evidence="1 7">Multi-pass membrane protein</topology>
    </subcellularLocation>
</comment>
<keyword evidence="3" id="KW-1003">Cell membrane</keyword>
<keyword evidence="2 7" id="KW-0813">Transport</keyword>
<dbReference type="GO" id="GO:0005886">
    <property type="term" value="C:plasma membrane"/>
    <property type="evidence" value="ECO:0007669"/>
    <property type="project" value="UniProtKB-SubCell"/>
</dbReference>
<dbReference type="Proteomes" id="UP001156398">
    <property type="component" value="Unassembled WGS sequence"/>
</dbReference>
<dbReference type="InterPro" id="IPR035906">
    <property type="entry name" value="MetI-like_sf"/>
</dbReference>
<dbReference type="Pfam" id="PF00528">
    <property type="entry name" value="BPD_transp_1"/>
    <property type="match status" value="1"/>
</dbReference>
<evidence type="ECO:0000256" key="1">
    <source>
        <dbReference type="ARBA" id="ARBA00004651"/>
    </source>
</evidence>
<dbReference type="PROSITE" id="PS50928">
    <property type="entry name" value="ABC_TM1"/>
    <property type="match status" value="1"/>
</dbReference>
<comment type="caution">
    <text evidence="10">The sequence shown here is derived from an EMBL/GenBank/DDBJ whole genome shotgun (WGS) entry which is preliminary data.</text>
</comment>
<dbReference type="InterPro" id="IPR000515">
    <property type="entry name" value="MetI-like"/>
</dbReference>
<feature type="transmembrane region" description="Helical" evidence="7">
    <location>
        <begin position="182"/>
        <end position="200"/>
    </location>
</feature>
<dbReference type="EMBL" id="JABXJJ020000007">
    <property type="protein sequence ID" value="MDI5968951.1"/>
    <property type="molecule type" value="Genomic_DNA"/>
</dbReference>
<organism evidence="10">
    <name type="scientific">Streptantibioticus silvisoli</name>
    <dbReference type="NCBI Taxonomy" id="2705255"/>
    <lineage>
        <taxon>Bacteria</taxon>
        <taxon>Bacillati</taxon>
        <taxon>Actinomycetota</taxon>
        <taxon>Actinomycetes</taxon>
        <taxon>Kitasatosporales</taxon>
        <taxon>Streptomycetaceae</taxon>
        <taxon>Streptantibioticus</taxon>
    </lineage>
</organism>
<dbReference type="GO" id="GO:0071916">
    <property type="term" value="F:dipeptide transmembrane transporter activity"/>
    <property type="evidence" value="ECO:0007669"/>
    <property type="project" value="TreeGrafter"/>
</dbReference>
<dbReference type="CDD" id="cd06261">
    <property type="entry name" value="TM_PBP2"/>
    <property type="match status" value="1"/>
</dbReference>
<dbReference type="PANTHER" id="PTHR43163">
    <property type="entry name" value="DIPEPTIDE TRANSPORT SYSTEM PERMEASE PROTEIN DPPB-RELATED"/>
    <property type="match status" value="1"/>
</dbReference>
<reference evidence="10 11" key="1">
    <citation type="submission" date="2023-05" db="EMBL/GenBank/DDBJ databases">
        <title>Streptantibioticus silvisoli sp. nov., acidotolerant actinomycetes 1 from pine litter.</title>
        <authorList>
            <person name="Swiecimska M."/>
            <person name="Golinska P."/>
            <person name="Sangal V."/>
            <person name="Wachnowicz B."/>
            <person name="Goodfellow M."/>
        </authorList>
    </citation>
    <scope>NUCLEOTIDE SEQUENCE</scope>
    <source>
        <strain evidence="10">SL13</strain>
        <strain evidence="9 11">SL54</strain>
    </source>
</reference>
<dbReference type="Gene3D" id="1.10.3720.10">
    <property type="entry name" value="MetI-like"/>
    <property type="match status" value="1"/>
</dbReference>
<feature type="transmembrane region" description="Helical" evidence="7">
    <location>
        <begin position="282"/>
        <end position="305"/>
    </location>
</feature>
<evidence type="ECO:0000256" key="4">
    <source>
        <dbReference type="ARBA" id="ARBA00022692"/>
    </source>
</evidence>
<dbReference type="EMBL" id="JAAGKO020000047">
    <property type="protein sequence ID" value="MDI5966200.1"/>
    <property type="molecule type" value="Genomic_DNA"/>
</dbReference>
<evidence type="ECO:0000313" key="11">
    <source>
        <dbReference type="Proteomes" id="UP001156398"/>
    </source>
</evidence>
<evidence type="ECO:0000259" key="8">
    <source>
        <dbReference type="PROSITE" id="PS50928"/>
    </source>
</evidence>
<evidence type="ECO:0000256" key="6">
    <source>
        <dbReference type="ARBA" id="ARBA00023136"/>
    </source>
</evidence>
<keyword evidence="4 7" id="KW-0812">Transmembrane</keyword>
<dbReference type="PANTHER" id="PTHR43163:SF6">
    <property type="entry name" value="DIPEPTIDE TRANSPORT SYSTEM PERMEASE PROTEIN DPPB-RELATED"/>
    <property type="match status" value="1"/>
</dbReference>
<dbReference type="SUPFAM" id="SSF161098">
    <property type="entry name" value="MetI-like"/>
    <property type="match status" value="1"/>
</dbReference>
<dbReference type="AlphaFoldDB" id="A0AA90JWD0"/>
<evidence type="ECO:0000256" key="2">
    <source>
        <dbReference type="ARBA" id="ARBA00022448"/>
    </source>
</evidence>
<dbReference type="RefSeq" id="WP_271313522.1">
    <property type="nucleotide sequence ID" value="NZ_JAAGKO020000047.1"/>
</dbReference>
<feature type="transmembrane region" description="Helical" evidence="7">
    <location>
        <begin position="12"/>
        <end position="31"/>
    </location>
</feature>
<dbReference type="InterPro" id="IPR045621">
    <property type="entry name" value="BPD_transp_1_N"/>
</dbReference>
<feature type="domain" description="ABC transmembrane type-1" evidence="8">
    <location>
        <begin position="95"/>
        <end position="301"/>
    </location>
</feature>
<keyword evidence="5 7" id="KW-1133">Transmembrane helix</keyword>
<comment type="similarity">
    <text evidence="7">Belongs to the binding-protein-dependent transport system permease family.</text>
</comment>
<dbReference type="Pfam" id="PF19300">
    <property type="entry name" value="BPD_transp_1_N"/>
    <property type="match status" value="1"/>
</dbReference>
<keyword evidence="6 7" id="KW-0472">Membrane</keyword>
<gene>
    <name evidence="9" type="ORF">POF43_026310</name>
    <name evidence="10" type="ORF">POF50_006265</name>
</gene>
<feature type="transmembrane region" description="Helical" evidence="7">
    <location>
        <begin position="99"/>
        <end position="122"/>
    </location>
</feature>
<evidence type="ECO:0000256" key="5">
    <source>
        <dbReference type="ARBA" id="ARBA00022989"/>
    </source>
</evidence>
<feature type="transmembrane region" description="Helical" evidence="7">
    <location>
        <begin position="240"/>
        <end position="262"/>
    </location>
</feature>
<sequence length="315" mass="34123">MAGYLIRRLATAIIVVIGITLVTFLMLHIVAPEPALTILGPKATPAAIRAFNHAYGYDRPWYEQFITYLNHLLHGNLGDSPKDNQTVVSLFKEKAPLSAFLSGVSLLVAIVVAIPLGIYQAVKRNSVGDVTATTVAFIFYSMPVFMVALILIQIFALSLGWVDPNVSQDQTLGGALSSWPELVLPIVALATTTVAAYSRYQRSASLDVLAQDYIKVARAKGLPDRLIYTRHLIRNASLPMITLIGLSLPALIAGNVLIENAFNIDGLGLLFVKSLQNDDYNVLLGYTLLTAVLTVIGNLIADVALTLSDPRIRLV</sequence>
<accession>A0AA90JWD0</accession>
<evidence type="ECO:0000256" key="7">
    <source>
        <dbReference type="RuleBase" id="RU363032"/>
    </source>
</evidence>
<evidence type="ECO:0000256" key="3">
    <source>
        <dbReference type="ARBA" id="ARBA00022475"/>
    </source>
</evidence>
<protein>
    <submittedName>
        <fullName evidence="10">ABC transporter permease</fullName>
    </submittedName>
</protein>